<feature type="compositionally biased region" description="Basic and acidic residues" evidence="1">
    <location>
        <begin position="192"/>
        <end position="217"/>
    </location>
</feature>
<keyword evidence="2" id="KW-1185">Reference proteome</keyword>
<dbReference type="Proteomes" id="UP000887578">
    <property type="component" value="Unplaced"/>
</dbReference>
<sequence>MDSAPVIVPRIELQESQDTENDEHEFKRGNTPEELQELIEQHEVEASPPSEVSEEDPINEFEKLEEALIEKNNESEISGDADDEISLTTPRIDDGEKKHGIEEELVDGESVMEEGFIDGTETPIEYKNEANMENESPKAFSETENNSEKDRSEILEDQKVTENETERSHSGTPKFEIGSDYKTATGDNAISEEIKDIQNEETKQENSPRNETERSDFLENAGQQNAESEKDKSIIEVNFEE</sequence>
<feature type="compositionally biased region" description="Basic and acidic residues" evidence="1">
    <location>
        <begin position="146"/>
        <end position="169"/>
    </location>
</feature>
<accession>A0A914PUQ6</accession>
<reference evidence="3" key="1">
    <citation type="submission" date="2022-11" db="UniProtKB">
        <authorList>
            <consortium name="WormBaseParasite"/>
        </authorList>
    </citation>
    <scope>IDENTIFICATION</scope>
</reference>
<proteinExistence type="predicted"/>
<dbReference type="AlphaFoldDB" id="A0A914PUQ6"/>
<feature type="region of interest" description="Disordered" evidence="1">
    <location>
        <begin position="71"/>
        <end position="241"/>
    </location>
</feature>
<name>A0A914PUQ6_9BILA</name>
<feature type="compositionally biased region" description="Acidic residues" evidence="1">
    <location>
        <begin position="103"/>
        <end position="116"/>
    </location>
</feature>
<protein>
    <submittedName>
        <fullName evidence="3">Uncharacterized protein</fullName>
    </submittedName>
</protein>
<feature type="compositionally biased region" description="Basic and acidic residues" evidence="1">
    <location>
        <begin position="91"/>
        <end position="102"/>
    </location>
</feature>
<evidence type="ECO:0000313" key="3">
    <source>
        <dbReference type="WBParaSite" id="PDA_v2.g21985.t1"/>
    </source>
</evidence>
<organism evidence="2 3">
    <name type="scientific">Panagrolaimus davidi</name>
    <dbReference type="NCBI Taxonomy" id="227884"/>
    <lineage>
        <taxon>Eukaryota</taxon>
        <taxon>Metazoa</taxon>
        <taxon>Ecdysozoa</taxon>
        <taxon>Nematoda</taxon>
        <taxon>Chromadorea</taxon>
        <taxon>Rhabditida</taxon>
        <taxon>Tylenchina</taxon>
        <taxon>Panagrolaimomorpha</taxon>
        <taxon>Panagrolaimoidea</taxon>
        <taxon>Panagrolaimidae</taxon>
        <taxon>Panagrolaimus</taxon>
    </lineage>
</organism>
<feature type="region of interest" description="Disordered" evidence="1">
    <location>
        <begin position="1"/>
        <end position="57"/>
    </location>
</feature>
<evidence type="ECO:0000313" key="2">
    <source>
        <dbReference type="Proteomes" id="UP000887578"/>
    </source>
</evidence>
<dbReference type="WBParaSite" id="PDA_v2.g21985.t1">
    <property type="protein sequence ID" value="PDA_v2.g21985.t1"/>
    <property type="gene ID" value="PDA_v2.g21985"/>
</dbReference>
<evidence type="ECO:0000256" key="1">
    <source>
        <dbReference type="SAM" id="MobiDB-lite"/>
    </source>
</evidence>